<dbReference type="OrthoDB" id="5540995at2"/>
<protein>
    <submittedName>
        <fullName evidence="1">Uncharacterized protein</fullName>
    </submittedName>
</protein>
<dbReference type="InterPro" id="IPR047675">
    <property type="entry name" value="Putative_zinc-bd"/>
</dbReference>
<dbReference type="HOGENOM" id="CLU_2477204_0_0_7"/>
<dbReference type="EMBL" id="CP001124">
    <property type="protein sequence ID" value="ADO00838.1"/>
    <property type="molecule type" value="Genomic_DNA"/>
</dbReference>
<organism evidence="1 2">
    <name type="scientific">Citrifermentans bemidjiense (strain ATCC BAA-1014 / DSM 16622 / JCM 12645 / Bem)</name>
    <name type="common">Geobacter bemidjiensis</name>
    <dbReference type="NCBI Taxonomy" id="404380"/>
    <lineage>
        <taxon>Bacteria</taxon>
        <taxon>Pseudomonadati</taxon>
        <taxon>Thermodesulfobacteriota</taxon>
        <taxon>Desulfuromonadia</taxon>
        <taxon>Geobacterales</taxon>
        <taxon>Geobacteraceae</taxon>
        <taxon>Citrifermentans</taxon>
    </lineage>
</organism>
<proteinExistence type="predicted"/>
<accession>E1P6E3</accession>
<dbReference type="Proteomes" id="UP000008825">
    <property type="component" value="Chromosome"/>
</dbReference>
<dbReference type="AlphaFoldDB" id="E1P6E3"/>
<dbReference type="NCBIfam" id="NF041373">
    <property type="entry name" value="HGG_STG"/>
    <property type="match status" value="1"/>
</dbReference>
<keyword evidence="2" id="KW-1185">Reference proteome</keyword>
<evidence type="ECO:0000313" key="1">
    <source>
        <dbReference type="EMBL" id="ADO00838.1"/>
    </source>
</evidence>
<dbReference type="KEGG" id="gbm:Gbem_4138"/>
<evidence type="ECO:0000313" key="2">
    <source>
        <dbReference type="Proteomes" id="UP000008825"/>
    </source>
</evidence>
<gene>
    <name evidence="1" type="ordered locus">Gbem_4138</name>
</gene>
<sequence length="79" mass="8860">MEIEDYPIPRVYCGAKTRSAGRCHQPAMPNGKCRLHGGKSLAGKAHGRYRTGMFTREALAIRRESRQLVKFARAMLADI</sequence>
<reference evidence="1 2" key="2">
    <citation type="journal article" date="2010" name="BMC Genomics">
        <title>The genome of Geobacter bemidjiensis, exemplar for the subsurface clade of Geobacter species that predominate in Fe(III)-reducing subsurface environments.</title>
        <authorList>
            <person name="Aklujkar M."/>
            <person name="Young N.D."/>
            <person name="Holmes D."/>
            <person name="Chavan M."/>
            <person name="Risso C."/>
            <person name="Kiss H.E."/>
            <person name="Han C.S."/>
            <person name="Land M.L."/>
            <person name="Lovley D.R."/>
        </authorList>
    </citation>
    <scope>NUCLEOTIDE SEQUENCE [LARGE SCALE GENOMIC DNA]</scope>
    <source>
        <strain evidence="2">ATCC BAA-1014 / DSM 16622 / JCM 12645 / Bem</strain>
    </source>
</reference>
<dbReference type="STRING" id="404380.Gbem_4138"/>
<reference evidence="1 2" key="1">
    <citation type="submission" date="2008-07" db="EMBL/GenBank/DDBJ databases">
        <title>Complete sequence of Geobacter bemidjiensis BEM.</title>
        <authorList>
            <consortium name="US DOE Joint Genome Institute"/>
            <person name="Lucas S."/>
            <person name="Copeland A."/>
            <person name="Lapidus A."/>
            <person name="Glavina del Rio T."/>
            <person name="Dalin E."/>
            <person name="Tice H."/>
            <person name="Bruce D."/>
            <person name="Goodwin L."/>
            <person name="Pitluck S."/>
            <person name="Kiss H."/>
            <person name="Brettin T."/>
            <person name="Detter J.C."/>
            <person name="Han C."/>
            <person name="Kuske C.R."/>
            <person name="Schmutz J."/>
            <person name="Larimer F."/>
            <person name="Land M."/>
            <person name="Hauser L."/>
            <person name="Kyrpides N."/>
            <person name="Lykidis A."/>
            <person name="Lovley D."/>
            <person name="Richardson P."/>
        </authorList>
    </citation>
    <scope>NUCLEOTIDE SEQUENCE [LARGE SCALE GENOMIC DNA]</scope>
    <source>
        <strain evidence="2">ATCC BAA-1014 / DSM 16622 / JCM 12645 / Bem</strain>
    </source>
</reference>
<name>E1P6E3_CITBB</name>